<feature type="transmembrane region" description="Helical" evidence="1">
    <location>
        <begin position="212"/>
        <end position="231"/>
    </location>
</feature>
<evidence type="ECO:0000313" key="3">
    <source>
        <dbReference type="EMBL" id="MBT9311005.1"/>
    </source>
</evidence>
<dbReference type="InterPro" id="IPR002656">
    <property type="entry name" value="Acyl_transf_3_dom"/>
</dbReference>
<keyword evidence="1" id="KW-0472">Membrane</keyword>
<dbReference type="Proteomes" id="UP001196661">
    <property type="component" value="Unassembled WGS sequence"/>
</dbReference>
<dbReference type="Pfam" id="PF01757">
    <property type="entry name" value="Acyl_transf_3"/>
    <property type="match status" value="1"/>
</dbReference>
<feature type="transmembrane region" description="Helical" evidence="1">
    <location>
        <begin position="68"/>
        <end position="87"/>
    </location>
</feature>
<evidence type="ECO:0000256" key="1">
    <source>
        <dbReference type="SAM" id="Phobius"/>
    </source>
</evidence>
<keyword evidence="4" id="KW-1185">Reference proteome</keyword>
<feature type="transmembrane region" description="Helical" evidence="1">
    <location>
        <begin position="317"/>
        <end position="336"/>
    </location>
</feature>
<keyword evidence="3" id="KW-0808">Transferase</keyword>
<keyword evidence="1" id="KW-0812">Transmembrane</keyword>
<feature type="transmembrane region" description="Helical" evidence="1">
    <location>
        <begin position="348"/>
        <end position="372"/>
    </location>
</feature>
<feature type="domain" description="Acyltransferase 3" evidence="2">
    <location>
        <begin position="27"/>
        <end position="364"/>
    </location>
</feature>
<dbReference type="GO" id="GO:0016746">
    <property type="term" value="F:acyltransferase activity"/>
    <property type="evidence" value="ECO:0007669"/>
    <property type="project" value="UniProtKB-KW"/>
</dbReference>
<feature type="transmembrane region" description="Helical" evidence="1">
    <location>
        <begin position="181"/>
        <end position="200"/>
    </location>
</feature>
<sequence length="395" mass="44950">MLSPESTKLLGKPSGELDQSNRNNRILWLDLAKVYGMFLVYYGHFVEKIAGFEGFVASTVAYKQYKCIYAFHMPLFFILSGFVYRYKKQPLGSFLYQKFLTRIVPALFFNVFAIGIYLVDHVVRSNSGFLERYNIASIFIDVLNGYPFGNFLTWFLFCLFTVELLNHLIHPLLQGNLWKHCGLAVVALSLGYYFGINPDINETLPGRGLKTWYFNQALIGLSFYQLGFIIRQAGIISWFEQSFYRYVGLAITFIATVASFNINQGPFSDPRGMVAIALTSHGNFFWFTLTAITGSLWVIFLALSLPNFKGAKFFGQNTLVLLGMNFFFMDFFKPIIGRMNLAIFDNWITVTLFCTGLTVISFMVNIPVIQILHKCVPQLMGRPKVKGPLLPALLT</sequence>
<feature type="transmembrane region" description="Helical" evidence="1">
    <location>
        <begin position="284"/>
        <end position="305"/>
    </location>
</feature>
<dbReference type="PANTHER" id="PTHR37312">
    <property type="entry name" value="MEMBRANE-BOUND ACYLTRANSFERASE YKRP-RELATED"/>
    <property type="match status" value="1"/>
</dbReference>
<keyword evidence="1" id="KW-1133">Transmembrane helix</keyword>
<feature type="transmembrane region" description="Helical" evidence="1">
    <location>
        <begin position="243"/>
        <end position="264"/>
    </location>
</feature>
<accession>A0ABS5Y1Y5</accession>
<dbReference type="PANTHER" id="PTHR37312:SF1">
    <property type="entry name" value="MEMBRANE-BOUND ACYLTRANSFERASE YKRP-RELATED"/>
    <property type="match status" value="1"/>
</dbReference>
<name>A0ABS5Y1Y5_9CYAN</name>
<organism evidence="3 4">
    <name type="scientific">Leptothoe kymatousa TAU-MAC 1615</name>
    <dbReference type="NCBI Taxonomy" id="2364775"/>
    <lineage>
        <taxon>Bacteria</taxon>
        <taxon>Bacillati</taxon>
        <taxon>Cyanobacteriota</taxon>
        <taxon>Cyanophyceae</taxon>
        <taxon>Nodosilineales</taxon>
        <taxon>Cymatolegaceae</taxon>
        <taxon>Leptothoe</taxon>
        <taxon>Leptothoe kymatousa</taxon>
    </lineage>
</organism>
<evidence type="ECO:0000313" key="4">
    <source>
        <dbReference type="Proteomes" id="UP001196661"/>
    </source>
</evidence>
<keyword evidence="3" id="KW-0012">Acyltransferase</keyword>
<comment type="caution">
    <text evidence="3">The sequence shown here is derived from an EMBL/GenBank/DDBJ whole genome shotgun (WGS) entry which is preliminary data.</text>
</comment>
<protein>
    <submittedName>
        <fullName evidence="3">Acyltransferase family protein</fullName>
    </submittedName>
</protein>
<dbReference type="RefSeq" id="WP_215616915.1">
    <property type="nucleotide sequence ID" value="NZ_JADOER010000003.1"/>
</dbReference>
<proteinExistence type="predicted"/>
<feature type="transmembrane region" description="Helical" evidence="1">
    <location>
        <begin position="151"/>
        <end position="169"/>
    </location>
</feature>
<reference evidence="3 4" key="1">
    <citation type="journal article" date="2021" name="Mar. Drugs">
        <title>Genome Reduction and Secondary Metabolism of the Marine Sponge-Associated Cyanobacterium Leptothoe.</title>
        <authorList>
            <person name="Konstantinou D."/>
            <person name="Popin R.V."/>
            <person name="Fewer D.P."/>
            <person name="Sivonen K."/>
            <person name="Gkelis S."/>
        </authorList>
    </citation>
    <scope>NUCLEOTIDE SEQUENCE [LARGE SCALE GENOMIC DNA]</scope>
    <source>
        <strain evidence="3 4">TAU-MAC 1615</strain>
    </source>
</reference>
<feature type="transmembrane region" description="Helical" evidence="1">
    <location>
        <begin position="99"/>
        <end position="119"/>
    </location>
</feature>
<dbReference type="EMBL" id="JADOER010000003">
    <property type="protein sequence ID" value="MBT9311005.1"/>
    <property type="molecule type" value="Genomic_DNA"/>
</dbReference>
<dbReference type="InterPro" id="IPR052734">
    <property type="entry name" value="Nod_factor_acetyltransferase"/>
</dbReference>
<evidence type="ECO:0000259" key="2">
    <source>
        <dbReference type="Pfam" id="PF01757"/>
    </source>
</evidence>
<gene>
    <name evidence="3" type="ORF">IXB28_02195</name>
</gene>